<dbReference type="AlphaFoldDB" id="A0A7G1I2T8"/>
<protein>
    <submittedName>
        <fullName evidence="1">Uncharacterized protein</fullName>
    </submittedName>
</protein>
<reference evidence="1 2" key="1">
    <citation type="submission" date="2020-07" db="EMBL/GenBank/DDBJ databases">
        <title>Mycobacterium kansasii (former subtype) with zoonotic potential isolated from diseased indoor pet cat, Japan.</title>
        <authorList>
            <person name="Fukano H."/>
            <person name="Terazono T."/>
            <person name="Hoshino Y."/>
        </authorList>
    </citation>
    <scope>NUCLEOTIDE SEQUENCE [LARGE SCALE GENOMIC DNA]</scope>
    <source>
        <strain evidence="1 2">Kuro-I</strain>
    </source>
</reference>
<proteinExistence type="predicted"/>
<organism evidence="1 2">
    <name type="scientific">Mycobacterium kansasii</name>
    <dbReference type="NCBI Taxonomy" id="1768"/>
    <lineage>
        <taxon>Bacteria</taxon>
        <taxon>Bacillati</taxon>
        <taxon>Actinomycetota</taxon>
        <taxon>Actinomycetes</taxon>
        <taxon>Mycobacteriales</taxon>
        <taxon>Mycobacteriaceae</taxon>
        <taxon>Mycobacterium</taxon>
    </lineage>
</organism>
<name>A0A7G1I2T8_MYCKA</name>
<gene>
    <name evidence="1" type="ORF">NIIDMKKI_05520</name>
</gene>
<accession>A0A7G1I2T8</accession>
<keyword evidence="2" id="KW-1185">Reference proteome</keyword>
<evidence type="ECO:0000313" key="2">
    <source>
        <dbReference type="Proteomes" id="UP000516380"/>
    </source>
</evidence>
<dbReference type="EMBL" id="AP023343">
    <property type="protein sequence ID" value="BCI85346.1"/>
    <property type="molecule type" value="Genomic_DNA"/>
</dbReference>
<dbReference type="Proteomes" id="UP000516380">
    <property type="component" value="Chromosome"/>
</dbReference>
<sequence length="67" mass="7257">MVGFFPHLPLPLRLIDPVCGFLIPPEPGTTRTTIRLPNATAQYVCAPGCGLRKTRAGWCCICMEAPS</sequence>
<evidence type="ECO:0000313" key="1">
    <source>
        <dbReference type="EMBL" id="BCI85346.1"/>
    </source>
</evidence>